<sequence length="57" mass="6768">MHPALVRHGQRPIERRRLAWEQGFVRKLAEHMYTGEVTKFSGAQVEKLDERHGRHFS</sequence>
<proteinExistence type="predicted"/>
<name>A0ABT6AHG0_9BURK</name>
<evidence type="ECO:0000313" key="2">
    <source>
        <dbReference type="Proteomes" id="UP001216674"/>
    </source>
</evidence>
<comment type="caution">
    <text evidence="1">The sequence shown here is derived from an EMBL/GenBank/DDBJ whole genome shotgun (WGS) entry which is preliminary data.</text>
</comment>
<evidence type="ECO:0000313" key="1">
    <source>
        <dbReference type="EMBL" id="MDF3832040.1"/>
    </source>
</evidence>
<dbReference type="EMBL" id="JARJLM010000061">
    <property type="protein sequence ID" value="MDF3832040.1"/>
    <property type="molecule type" value="Genomic_DNA"/>
</dbReference>
<protein>
    <submittedName>
        <fullName evidence="1">Uncharacterized protein</fullName>
    </submittedName>
</protein>
<dbReference type="Proteomes" id="UP001216674">
    <property type="component" value="Unassembled WGS sequence"/>
</dbReference>
<accession>A0ABT6AHG0</accession>
<gene>
    <name evidence="1" type="ORF">P3W85_03595</name>
</gene>
<keyword evidence="2" id="KW-1185">Reference proteome</keyword>
<organism evidence="1 2">
    <name type="scientific">Cupriavidus basilensis</name>
    <dbReference type="NCBI Taxonomy" id="68895"/>
    <lineage>
        <taxon>Bacteria</taxon>
        <taxon>Pseudomonadati</taxon>
        <taxon>Pseudomonadota</taxon>
        <taxon>Betaproteobacteria</taxon>
        <taxon>Burkholderiales</taxon>
        <taxon>Burkholderiaceae</taxon>
        <taxon>Cupriavidus</taxon>
    </lineage>
</organism>
<reference evidence="1 2" key="1">
    <citation type="submission" date="2023-03" db="EMBL/GenBank/DDBJ databases">
        <title>Draft assemblies of triclosan tolerant bacteria isolated from returned activated sludge.</title>
        <authorList>
            <person name="Van Hamelsveld S."/>
        </authorList>
    </citation>
    <scope>NUCLEOTIDE SEQUENCE [LARGE SCALE GENOMIC DNA]</scope>
    <source>
        <strain evidence="1 2">GW210010_S58</strain>
    </source>
</reference>
<dbReference type="RefSeq" id="WP_276263757.1">
    <property type="nucleotide sequence ID" value="NZ_JARJLM010000061.1"/>
</dbReference>